<dbReference type="HAMAP" id="MF_02065">
    <property type="entry name" value="MltG"/>
    <property type="match status" value="1"/>
</dbReference>
<dbReference type="NCBIfam" id="TIGR00247">
    <property type="entry name" value="endolytic transglycosylase MltG"/>
    <property type="match status" value="1"/>
</dbReference>
<evidence type="ECO:0000256" key="6">
    <source>
        <dbReference type="ARBA" id="ARBA00023316"/>
    </source>
</evidence>
<dbReference type="EMBL" id="JALPRX010000062">
    <property type="protein sequence ID" value="MCK8785563.1"/>
    <property type="molecule type" value="Genomic_DNA"/>
</dbReference>
<keyword evidence="10" id="KW-1185">Reference proteome</keyword>
<reference evidence="9" key="1">
    <citation type="submission" date="2022-04" db="EMBL/GenBank/DDBJ databases">
        <title>Roseomonas acroporae sp. nov., isolated from coral Acropora digitifera.</title>
        <authorList>
            <person name="Sun H."/>
        </authorList>
    </citation>
    <scope>NUCLEOTIDE SEQUENCE</scope>
    <source>
        <strain evidence="9">NAR14</strain>
    </source>
</reference>
<keyword evidence="1 7" id="KW-1003">Cell membrane</keyword>
<dbReference type="RefSeq" id="WP_248667685.1">
    <property type="nucleotide sequence ID" value="NZ_JALPRX010000062.1"/>
</dbReference>
<dbReference type="GO" id="GO:0071555">
    <property type="term" value="P:cell wall organization"/>
    <property type="evidence" value="ECO:0007669"/>
    <property type="project" value="UniProtKB-KW"/>
</dbReference>
<comment type="caution">
    <text evidence="9">The sequence shown here is derived from an EMBL/GenBank/DDBJ whole genome shotgun (WGS) entry which is preliminary data.</text>
</comment>
<dbReference type="Proteomes" id="UP001139516">
    <property type="component" value="Unassembled WGS sequence"/>
</dbReference>
<protein>
    <recommendedName>
        <fullName evidence="7">Endolytic murein transglycosylase</fullName>
        <ecNumber evidence="7">4.2.2.29</ecNumber>
    </recommendedName>
    <alternativeName>
        <fullName evidence="7">Peptidoglycan lytic transglycosylase</fullName>
    </alternativeName>
    <alternativeName>
        <fullName evidence="7">Peptidoglycan polymerization terminase</fullName>
    </alternativeName>
</protein>
<comment type="similarity">
    <text evidence="7">Belongs to the transglycosylase MltG family.</text>
</comment>
<evidence type="ECO:0000256" key="1">
    <source>
        <dbReference type="ARBA" id="ARBA00022475"/>
    </source>
</evidence>
<dbReference type="Gene3D" id="3.30.160.60">
    <property type="entry name" value="Classic Zinc Finger"/>
    <property type="match status" value="1"/>
</dbReference>
<dbReference type="PANTHER" id="PTHR30518">
    <property type="entry name" value="ENDOLYTIC MUREIN TRANSGLYCOSYLASE"/>
    <property type="match status" value="1"/>
</dbReference>
<evidence type="ECO:0000256" key="3">
    <source>
        <dbReference type="ARBA" id="ARBA00022989"/>
    </source>
</evidence>
<accession>A0A9X2BUF0</accession>
<dbReference type="AlphaFoldDB" id="A0A9X2BUF0"/>
<feature type="compositionally biased region" description="Gly residues" evidence="8">
    <location>
        <begin position="323"/>
        <end position="347"/>
    </location>
</feature>
<keyword evidence="2 7" id="KW-0812">Transmembrane</keyword>
<keyword evidence="7" id="KW-0997">Cell inner membrane</keyword>
<keyword evidence="3 7" id="KW-1133">Transmembrane helix</keyword>
<dbReference type="GO" id="GO:0008932">
    <property type="term" value="F:lytic endotransglycosylase activity"/>
    <property type="evidence" value="ECO:0007669"/>
    <property type="project" value="UniProtKB-UniRule"/>
</dbReference>
<evidence type="ECO:0000313" key="9">
    <source>
        <dbReference type="EMBL" id="MCK8785563.1"/>
    </source>
</evidence>
<dbReference type="GO" id="GO:0009252">
    <property type="term" value="P:peptidoglycan biosynthetic process"/>
    <property type="evidence" value="ECO:0007669"/>
    <property type="project" value="UniProtKB-UniRule"/>
</dbReference>
<evidence type="ECO:0000256" key="2">
    <source>
        <dbReference type="ARBA" id="ARBA00022692"/>
    </source>
</evidence>
<dbReference type="CDD" id="cd08010">
    <property type="entry name" value="MltG_like"/>
    <property type="match status" value="1"/>
</dbReference>
<comment type="function">
    <text evidence="7">Functions as a peptidoglycan terminase that cleaves nascent peptidoglycan strands endolytically to terminate their elongation.</text>
</comment>
<evidence type="ECO:0000256" key="8">
    <source>
        <dbReference type="SAM" id="MobiDB-lite"/>
    </source>
</evidence>
<evidence type="ECO:0000256" key="5">
    <source>
        <dbReference type="ARBA" id="ARBA00023239"/>
    </source>
</evidence>
<feature type="site" description="Important for catalytic activity" evidence="7">
    <location>
        <position position="204"/>
    </location>
</feature>
<organism evidence="9 10">
    <name type="scientific">Roseomonas acroporae</name>
    <dbReference type="NCBI Taxonomy" id="2937791"/>
    <lineage>
        <taxon>Bacteria</taxon>
        <taxon>Pseudomonadati</taxon>
        <taxon>Pseudomonadota</taxon>
        <taxon>Alphaproteobacteria</taxon>
        <taxon>Acetobacterales</taxon>
        <taxon>Roseomonadaceae</taxon>
        <taxon>Roseomonas</taxon>
    </lineage>
</organism>
<comment type="catalytic activity">
    <reaction evidence="7">
        <text>a peptidoglycan chain = a peptidoglycan chain with N-acetyl-1,6-anhydromuramyl-[peptide] at the reducing end + a peptidoglycan chain with N-acetylglucosamine at the non-reducing end.</text>
        <dbReference type="EC" id="4.2.2.29"/>
    </reaction>
</comment>
<dbReference type="Gene3D" id="3.30.1490.480">
    <property type="entry name" value="Endolytic murein transglycosylase"/>
    <property type="match status" value="1"/>
</dbReference>
<evidence type="ECO:0000256" key="4">
    <source>
        <dbReference type="ARBA" id="ARBA00023136"/>
    </source>
</evidence>
<gene>
    <name evidence="7 9" type="primary">mltG</name>
    <name evidence="9" type="ORF">M0638_14335</name>
</gene>
<dbReference type="InterPro" id="IPR003770">
    <property type="entry name" value="MLTG-like"/>
</dbReference>
<evidence type="ECO:0000313" key="10">
    <source>
        <dbReference type="Proteomes" id="UP001139516"/>
    </source>
</evidence>
<feature type="region of interest" description="Disordered" evidence="8">
    <location>
        <begin position="259"/>
        <end position="278"/>
    </location>
</feature>
<feature type="region of interest" description="Disordered" evidence="8">
    <location>
        <begin position="322"/>
        <end position="347"/>
    </location>
</feature>
<name>A0A9X2BUF0_9PROT</name>
<dbReference type="Pfam" id="PF02618">
    <property type="entry name" value="YceG"/>
    <property type="match status" value="1"/>
</dbReference>
<proteinExistence type="inferred from homology"/>
<dbReference type="PANTHER" id="PTHR30518:SF2">
    <property type="entry name" value="ENDOLYTIC MUREIN TRANSGLYCOSYLASE"/>
    <property type="match status" value="1"/>
</dbReference>
<keyword evidence="4 7" id="KW-0472">Membrane</keyword>
<sequence length="347" mass="36528">MSRFPRFLLGAASALALLAAAGGLAFWVGRVASLSPGPLETQRQVVVPRGGTETIAAALAEQGVIANPRFFALVAWLTRDAGPLRAAEFTFPAGVSLQDVLHILREGRAVQHRLTIPEGLTARQIGSLIAGAEALRGEMPAIDEGEVLPETYAYQRDDERAALVRRAEAAMSRALADAWKARAPDLPLATPREALILASIIERETGKPEERARVAAVFINRLRRGMPLQADSTVAYAAADGGVLDRPLSRADLERDSPFNTYRRSGLPPAPIASPGRETLRAATRPDTTDELYFVADGTGGHAFARTLEEHNRNVARWREGRQGGAGAAGGAAGGGAAGGGAAGGRP</sequence>
<evidence type="ECO:0000256" key="7">
    <source>
        <dbReference type="HAMAP-Rule" id="MF_02065"/>
    </source>
</evidence>
<dbReference type="EC" id="4.2.2.29" evidence="7"/>
<dbReference type="GO" id="GO:0005886">
    <property type="term" value="C:plasma membrane"/>
    <property type="evidence" value="ECO:0007669"/>
    <property type="project" value="UniProtKB-UniRule"/>
</dbReference>
<keyword evidence="5 7" id="KW-0456">Lyase</keyword>
<keyword evidence="6 7" id="KW-0961">Cell wall biogenesis/degradation</keyword>